<dbReference type="RefSeq" id="WP_131908902.1">
    <property type="nucleotide sequence ID" value="NZ_SMFM01000002.1"/>
</dbReference>
<name>A0A4R5AZ34_9FLAO</name>
<keyword evidence="2" id="KW-1185">Reference proteome</keyword>
<gene>
    <name evidence="1" type="ORF">E0F89_05775</name>
</gene>
<dbReference type="AlphaFoldDB" id="A0A4R5AZ34"/>
<dbReference type="Proteomes" id="UP000295278">
    <property type="component" value="Unassembled WGS sequence"/>
</dbReference>
<accession>A0A4R5AZ34</accession>
<dbReference type="OrthoDB" id="9879383at2"/>
<sequence length="76" mass="8864">MIRFLKITGIYLDDKKSFAFYNTVTNKLLEFDGNQVFDDLEDFDLYYTSKCGYDYDRLTGLIPLGYFSEDSNEADA</sequence>
<comment type="caution">
    <text evidence="1">The sequence shown here is derived from an EMBL/GenBank/DDBJ whole genome shotgun (WGS) entry which is preliminary data.</text>
</comment>
<evidence type="ECO:0000313" key="1">
    <source>
        <dbReference type="EMBL" id="TDD77106.1"/>
    </source>
</evidence>
<dbReference type="EMBL" id="SMFM01000002">
    <property type="protein sequence ID" value="TDD77106.1"/>
    <property type="molecule type" value="Genomic_DNA"/>
</dbReference>
<organism evidence="1 2">
    <name type="scientific">Flavobacterium caseinilyticum</name>
    <dbReference type="NCBI Taxonomy" id="2541732"/>
    <lineage>
        <taxon>Bacteria</taxon>
        <taxon>Pseudomonadati</taxon>
        <taxon>Bacteroidota</taxon>
        <taxon>Flavobacteriia</taxon>
        <taxon>Flavobacteriales</taxon>
        <taxon>Flavobacteriaceae</taxon>
        <taxon>Flavobacterium</taxon>
    </lineage>
</organism>
<protein>
    <submittedName>
        <fullName evidence="1">Uncharacterized protein</fullName>
    </submittedName>
</protein>
<evidence type="ECO:0000313" key="2">
    <source>
        <dbReference type="Proteomes" id="UP000295278"/>
    </source>
</evidence>
<proteinExistence type="predicted"/>
<reference evidence="1 2" key="1">
    <citation type="submission" date="2019-03" db="EMBL/GenBank/DDBJ databases">
        <title>Flavobacterium AT-3-2 sp. nov., isolated from arctic soil.</title>
        <authorList>
            <person name="Chaudhary D.K."/>
        </authorList>
    </citation>
    <scope>NUCLEOTIDE SEQUENCE [LARGE SCALE GENOMIC DNA]</scope>
    <source>
        <strain evidence="1 2">AT-3-2</strain>
    </source>
</reference>